<comment type="subcellular location">
    <subcellularLocation>
        <location evidence="1">Cell outer membrane</location>
    </subcellularLocation>
</comment>
<dbReference type="Pfam" id="PF14322">
    <property type="entry name" value="SusD-like_3"/>
    <property type="match status" value="1"/>
</dbReference>
<evidence type="ECO:0000313" key="8">
    <source>
        <dbReference type="EMBL" id="SDT57653.1"/>
    </source>
</evidence>
<dbReference type="Pfam" id="PF07980">
    <property type="entry name" value="SusD_RagB"/>
    <property type="match status" value="1"/>
</dbReference>
<dbReference type="CDD" id="cd08977">
    <property type="entry name" value="SusD"/>
    <property type="match status" value="1"/>
</dbReference>
<dbReference type="RefSeq" id="WP_091377479.1">
    <property type="nucleotide sequence ID" value="NZ_LT629740.1"/>
</dbReference>
<sequence length="480" mass="52462">MKKIFLILIAAGSLSACNKLDENPTSYITASRFYKTQSDAAAGVTGIYSELTSDGSEQPLYGREINFLADMTTDDLSAGPSAINPNVRALSSITYTATDDRLQVIWRQLYTGISRANAAIDAIPTIQFDTTLRSRYVREAKFLRGLFYFNLVRFYGDVPLVLHNPADASNLNSLKVDRSPAATVYAQIIADLTDAQNLPSTYSGSDIGRATGGAAKSLLVKIFLTQKDWTDAISKAKEVINGNYGYALFPNYADVFNPSTKNGVEHIFSAQISSNGGLGNSSSLMGANFAGFVGNVPADIPADSSVYKQFSSTDTRKAVTFYTSLVNPTTGLVYNFPTFYFGKYVDRSELLTPGQSNINFPVLRYADVLLMYAEALNEVNGPVADAYTAINQVRVRANTGTLTTGLSQTAFRDSLYAERRREFVQEAQRWFDLVRTGQLVQAVSKVSSKTNVATRNYLYPIPQSEISLNPGLTQNPGYTN</sequence>
<name>A0A1H2BHC2_MUCMA</name>
<gene>
    <name evidence="8" type="ORF">SAMN05216490_4127</name>
</gene>
<dbReference type="InterPro" id="IPR011990">
    <property type="entry name" value="TPR-like_helical_dom_sf"/>
</dbReference>
<keyword evidence="3" id="KW-0732">Signal</keyword>
<dbReference type="PROSITE" id="PS51257">
    <property type="entry name" value="PROKAR_LIPOPROTEIN"/>
    <property type="match status" value="1"/>
</dbReference>
<feature type="domain" description="SusD-like N-terminal" evidence="7">
    <location>
        <begin position="86"/>
        <end position="224"/>
    </location>
</feature>
<feature type="domain" description="RagB/SusD" evidence="6">
    <location>
        <begin position="309"/>
        <end position="478"/>
    </location>
</feature>
<proteinExistence type="inferred from homology"/>
<evidence type="ECO:0000259" key="6">
    <source>
        <dbReference type="Pfam" id="PF07980"/>
    </source>
</evidence>
<dbReference type="SUPFAM" id="SSF48452">
    <property type="entry name" value="TPR-like"/>
    <property type="match status" value="1"/>
</dbReference>
<evidence type="ECO:0000313" key="9">
    <source>
        <dbReference type="Proteomes" id="UP000199679"/>
    </source>
</evidence>
<evidence type="ECO:0000256" key="4">
    <source>
        <dbReference type="ARBA" id="ARBA00023136"/>
    </source>
</evidence>
<dbReference type="EMBL" id="LT629740">
    <property type="protein sequence ID" value="SDT57653.1"/>
    <property type="molecule type" value="Genomic_DNA"/>
</dbReference>
<dbReference type="InterPro" id="IPR012944">
    <property type="entry name" value="SusD_RagB_dom"/>
</dbReference>
<dbReference type="STRING" id="652787.SAMN05216490_4127"/>
<keyword evidence="5" id="KW-0998">Cell outer membrane</keyword>
<protein>
    <submittedName>
        <fullName evidence="8">Starch-binding associating with outer membrane</fullName>
    </submittedName>
</protein>
<dbReference type="GO" id="GO:0009279">
    <property type="term" value="C:cell outer membrane"/>
    <property type="evidence" value="ECO:0007669"/>
    <property type="project" value="UniProtKB-SubCell"/>
</dbReference>
<evidence type="ECO:0000256" key="3">
    <source>
        <dbReference type="ARBA" id="ARBA00022729"/>
    </source>
</evidence>
<evidence type="ECO:0000256" key="5">
    <source>
        <dbReference type="ARBA" id="ARBA00023237"/>
    </source>
</evidence>
<dbReference type="Proteomes" id="UP000199679">
    <property type="component" value="Chromosome I"/>
</dbReference>
<evidence type="ECO:0000256" key="2">
    <source>
        <dbReference type="ARBA" id="ARBA00006275"/>
    </source>
</evidence>
<accession>A0A1H2BHC2</accession>
<comment type="similarity">
    <text evidence="2">Belongs to the SusD family.</text>
</comment>
<dbReference type="Gene3D" id="1.25.40.390">
    <property type="match status" value="1"/>
</dbReference>
<organism evidence="8 9">
    <name type="scientific">Mucilaginibacter mallensis</name>
    <dbReference type="NCBI Taxonomy" id="652787"/>
    <lineage>
        <taxon>Bacteria</taxon>
        <taxon>Pseudomonadati</taxon>
        <taxon>Bacteroidota</taxon>
        <taxon>Sphingobacteriia</taxon>
        <taxon>Sphingobacteriales</taxon>
        <taxon>Sphingobacteriaceae</taxon>
        <taxon>Mucilaginibacter</taxon>
    </lineage>
</organism>
<dbReference type="AlphaFoldDB" id="A0A1H2BHC2"/>
<evidence type="ECO:0000256" key="1">
    <source>
        <dbReference type="ARBA" id="ARBA00004442"/>
    </source>
</evidence>
<keyword evidence="4" id="KW-0472">Membrane</keyword>
<dbReference type="InterPro" id="IPR033985">
    <property type="entry name" value="SusD-like_N"/>
</dbReference>
<dbReference type="OrthoDB" id="5694214at2"/>
<evidence type="ECO:0000259" key="7">
    <source>
        <dbReference type="Pfam" id="PF14322"/>
    </source>
</evidence>
<reference evidence="8 9" key="1">
    <citation type="submission" date="2016-10" db="EMBL/GenBank/DDBJ databases">
        <authorList>
            <person name="de Groot N.N."/>
        </authorList>
    </citation>
    <scope>NUCLEOTIDE SEQUENCE [LARGE SCALE GENOMIC DNA]</scope>
    <source>
        <strain evidence="8 9">MP1X4</strain>
    </source>
</reference>
<keyword evidence="9" id="KW-1185">Reference proteome</keyword>